<protein>
    <submittedName>
        <fullName evidence="3">FecR family protein</fullName>
    </submittedName>
</protein>
<evidence type="ECO:0000313" key="4">
    <source>
        <dbReference type="Proteomes" id="UP000198748"/>
    </source>
</evidence>
<sequence length="320" mass="36353">MQVTPELIRKYHLGQCTPEEEYAVQQWLAGEGDDDAPSYLQGSERQAKQSRIWNGLRGSYEHQRGSGHAGRSLSFWKWSRIAASVTILLGMSWLGYRWFGGRNDALHITSVHFQEVRTAFGEKKKFYLPDSSLVYLNAGSHLRFPDHFTDTCRSIYLTGEAFFEISKDPSRPFTIHTKNTETRVLGTVFNLKAYPGEATELVVTEGKVRFGQEEKQVVLTANQLASFDSASGALSHHNVYAGAYAGWKQNRLTFRDTRLSEIAVMLERWYGIKVEIRKQALKTVIFTGTYENPSLQTIVNDMASAMKFTYTQQGKQLIIQ</sequence>
<reference evidence="4" key="1">
    <citation type="submission" date="2016-10" db="EMBL/GenBank/DDBJ databases">
        <authorList>
            <person name="Varghese N."/>
            <person name="Submissions S."/>
        </authorList>
    </citation>
    <scope>NUCLEOTIDE SEQUENCE [LARGE SCALE GENOMIC DNA]</scope>
    <source>
        <strain evidence="4">DSM 25329</strain>
    </source>
</reference>
<name>A0A1G7NZ77_9BACT</name>
<dbReference type="Gene3D" id="3.55.50.30">
    <property type="match status" value="1"/>
</dbReference>
<proteinExistence type="predicted"/>
<dbReference type="Gene3D" id="2.60.120.1440">
    <property type="match status" value="1"/>
</dbReference>
<dbReference type="InterPro" id="IPR012373">
    <property type="entry name" value="Ferrdict_sens_TM"/>
</dbReference>
<gene>
    <name evidence="3" type="ORF">SAMN04487996_112210</name>
</gene>
<accession>A0A1G7NZ77</accession>
<dbReference type="PANTHER" id="PTHR30273">
    <property type="entry name" value="PERIPLASMIC SIGNAL SENSOR AND SIGMA FACTOR ACTIVATOR FECR-RELATED"/>
    <property type="match status" value="1"/>
</dbReference>
<dbReference type="GO" id="GO:0016989">
    <property type="term" value="F:sigma factor antagonist activity"/>
    <property type="evidence" value="ECO:0007669"/>
    <property type="project" value="TreeGrafter"/>
</dbReference>
<dbReference type="PIRSF" id="PIRSF018266">
    <property type="entry name" value="FecR"/>
    <property type="match status" value="1"/>
</dbReference>
<evidence type="ECO:0000313" key="3">
    <source>
        <dbReference type="EMBL" id="SDF79284.1"/>
    </source>
</evidence>
<organism evidence="3 4">
    <name type="scientific">Dyadobacter soli</name>
    <dbReference type="NCBI Taxonomy" id="659014"/>
    <lineage>
        <taxon>Bacteria</taxon>
        <taxon>Pseudomonadati</taxon>
        <taxon>Bacteroidota</taxon>
        <taxon>Cytophagia</taxon>
        <taxon>Cytophagales</taxon>
        <taxon>Spirosomataceae</taxon>
        <taxon>Dyadobacter</taxon>
    </lineage>
</organism>
<dbReference type="STRING" id="659014.SAMN04487996_112210"/>
<dbReference type="EMBL" id="FNAN01000012">
    <property type="protein sequence ID" value="SDF79284.1"/>
    <property type="molecule type" value="Genomic_DNA"/>
</dbReference>
<dbReference type="InterPro" id="IPR032508">
    <property type="entry name" value="FecR_C"/>
</dbReference>
<dbReference type="AlphaFoldDB" id="A0A1G7NZ77"/>
<keyword evidence="4" id="KW-1185">Reference proteome</keyword>
<feature type="domain" description="FecR protein" evidence="1">
    <location>
        <begin position="115"/>
        <end position="209"/>
    </location>
</feature>
<evidence type="ECO:0000259" key="1">
    <source>
        <dbReference type="Pfam" id="PF04773"/>
    </source>
</evidence>
<evidence type="ECO:0000259" key="2">
    <source>
        <dbReference type="Pfam" id="PF16344"/>
    </source>
</evidence>
<dbReference type="PANTHER" id="PTHR30273:SF2">
    <property type="entry name" value="PROTEIN FECR"/>
    <property type="match status" value="1"/>
</dbReference>
<dbReference type="Proteomes" id="UP000198748">
    <property type="component" value="Unassembled WGS sequence"/>
</dbReference>
<dbReference type="RefSeq" id="WP_090154215.1">
    <property type="nucleotide sequence ID" value="NZ_FNAN01000012.1"/>
</dbReference>
<dbReference type="InterPro" id="IPR006860">
    <property type="entry name" value="FecR"/>
</dbReference>
<dbReference type="Pfam" id="PF16344">
    <property type="entry name" value="FecR_C"/>
    <property type="match status" value="1"/>
</dbReference>
<feature type="domain" description="Protein FecR C-terminal" evidence="2">
    <location>
        <begin position="251"/>
        <end position="319"/>
    </location>
</feature>
<dbReference type="OrthoDB" id="1099916at2"/>
<dbReference type="Pfam" id="PF04773">
    <property type="entry name" value="FecR"/>
    <property type="match status" value="1"/>
</dbReference>